<dbReference type="InterPro" id="IPR001647">
    <property type="entry name" value="HTH_TetR"/>
</dbReference>
<organism evidence="5 6">
    <name type="scientific">Thermoactinomyces daqus</name>
    <dbReference type="NCBI Taxonomy" id="1329516"/>
    <lineage>
        <taxon>Bacteria</taxon>
        <taxon>Bacillati</taxon>
        <taxon>Bacillota</taxon>
        <taxon>Bacilli</taxon>
        <taxon>Bacillales</taxon>
        <taxon>Thermoactinomycetaceae</taxon>
        <taxon>Thermoactinomyces</taxon>
    </lineage>
</organism>
<evidence type="ECO:0000313" key="6">
    <source>
        <dbReference type="Proteomes" id="UP000530514"/>
    </source>
</evidence>
<dbReference type="PANTHER" id="PTHR43479">
    <property type="entry name" value="ACREF/ENVCD OPERON REPRESSOR-RELATED"/>
    <property type="match status" value="1"/>
</dbReference>
<keyword evidence="6" id="KW-1185">Reference proteome</keyword>
<dbReference type="InterPro" id="IPR009057">
    <property type="entry name" value="Homeodomain-like_sf"/>
</dbReference>
<dbReference type="SUPFAM" id="SSF46689">
    <property type="entry name" value="Homeodomain-like"/>
    <property type="match status" value="1"/>
</dbReference>
<dbReference type="EMBL" id="JACEIP010000017">
    <property type="protein sequence ID" value="MBA4543556.1"/>
    <property type="molecule type" value="Genomic_DNA"/>
</dbReference>
<dbReference type="PROSITE" id="PS50977">
    <property type="entry name" value="HTH_TETR_2"/>
    <property type="match status" value="1"/>
</dbReference>
<keyword evidence="1 2" id="KW-0238">DNA-binding</keyword>
<keyword evidence="3" id="KW-1133">Transmembrane helix</keyword>
<keyword evidence="3" id="KW-0812">Transmembrane</keyword>
<feature type="transmembrane region" description="Helical" evidence="3">
    <location>
        <begin position="159"/>
        <end position="176"/>
    </location>
</feature>
<dbReference type="Gene3D" id="1.10.357.10">
    <property type="entry name" value="Tetracycline Repressor, domain 2"/>
    <property type="match status" value="1"/>
</dbReference>
<dbReference type="OrthoDB" id="9810250at2"/>
<dbReference type="GO" id="GO:0003677">
    <property type="term" value="F:DNA binding"/>
    <property type="evidence" value="ECO:0007669"/>
    <property type="project" value="UniProtKB-UniRule"/>
</dbReference>
<dbReference type="Proteomes" id="UP000530514">
    <property type="component" value="Unassembled WGS sequence"/>
</dbReference>
<evidence type="ECO:0000313" key="5">
    <source>
        <dbReference type="EMBL" id="MBA4543556.1"/>
    </source>
</evidence>
<evidence type="ECO:0000256" key="2">
    <source>
        <dbReference type="PROSITE-ProRule" id="PRU00335"/>
    </source>
</evidence>
<protein>
    <submittedName>
        <fullName evidence="5">TetR/AcrR family transcriptional regulator</fullName>
    </submittedName>
</protein>
<dbReference type="Pfam" id="PF00440">
    <property type="entry name" value="TetR_N"/>
    <property type="match status" value="1"/>
</dbReference>
<evidence type="ECO:0000256" key="3">
    <source>
        <dbReference type="SAM" id="Phobius"/>
    </source>
</evidence>
<keyword evidence="3" id="KW-0472">Membrane</keyword>
<sequence>MKNQRKKLDPRVVRTRKMLRNALIELMGEKGYDAISVQEITRRATLNRATFYLHYRDKGDLLMQSIEEILAELVEGMQQCRLDSENITDANGNVVRPLPDLVYVFEHVAKHQQFYKVMLNMNGQQRFLFRLLDVFADILNERLNQSTAYDIQPAVPKEILIHYAASAYLGVIAWWLRNNLPYPPEYMAMQLTRLRIQHLKIGQFPHHHR</sequence>
<evidence type="ECO:0000256" key="1">
    <source>
        <dbReference type="ARBA" id="ARBA00023125"/>
    </source>
</evidence>
<dbReference type="RefSeq" id="WP_052154244.1">
    <property type="nucleotide sequence ID" value="NZ_JACEIP010000017.1"/>
</dbReference>
<accession>A0A7W2AI91</accession>
<name>A0A7W2AI91_9BACL</name>
<dbReference type="InterPro" id="IPR039532">
    <property type="entry name" value="TetR_C_Firmicutes"/>
</dbReference>
<dbReference type="PRINTS" id="PR00455">
    <property type="entry name" value="HTHTETR"/>
</dbReference>
<feature type="domain" description="HTH tetR-type" evidence="4">
    <location>
        <begin position="13"/>
        <end position="73"/>
    </location>
</feature>
<dbReference type="InterPro" id="IPR050624">
    <property type="entry name" value="HTH-type_Tx_Regulator"/>
</dbReference>
<gene>
    <name evidence="5" type="ORF">H1164_11685</name>
</gene>
<comment type="caution">
    <text evidence="5">The sequence shown here is derived from an EMBL/GenBank/DDBJ whole genome shotgun (WGS) entry which is preliminary data.</text>
</comment>
<feature type="DNA-binding region" description="H-T-H motif" evidence="2">
    <location>
        <begin position="36"/>
        <end position="55"/>
    </location>
</feature>
<dbReference type="PANTHER" id="PTHR43479:SF23">
    <property type="entry name" value="HTH TETR-TYPE DOMAIN-CONTAINING PROTEIN"/>
    <property type="match status" value="1"/>
</dbReference>
<reference evidence="5 6" key="1">
    <citation type="submission" date="2020-07" db="EMBL/GenBank/DDBJ databases">
        <authorList>
            <person name="Feng H."/>
        </authorList>
    </citation>
    <scope>NUCLEOTIDE SEQUENCE [LARGE SCALE GENOMIC DNA]</scope>
    <source>
        <strain evidence="6">s-11</strain>
    </source>
</reference>
<evidence type="ECO:0000259" key="4">
    <source>
        <dbReference type="PROSITE" id="PS50977"/>
    </source>
</evidence>
<dbReference type="AlphaFoldDB" id="A0A7W2AI91"/>
<dbReference type="Pfam" id="PF14278">
    <property type="entry name" value="TetR_C_8"/>
    <property type="match status" value="1"/>
</dbReference>
<proteinExistence type="predicted"/>